<evidence type="ECO:0000313" key="1">
    <source>
        <dbReference type="EMBL" id="JAD43806.1"/>
    </source>
</evidence>
<name>A0A0A8ZY96_ARUDO</name>
<proteinExistence type="predicted"/>
<sequence>MVSAGGPATRRTSTVELRGTSAVSSVYYSPVRASASPALSLGLRPRVRPWPWRAVPMISRLRSATEMEGAGTGTEEVSTALL</sequence>
<dbReference type="AlphaFoldDB" id="A0A0A8ZY96"/>
<organism evidence="1">
    <name type="scientific">Arundo donax</name>
    <name type="common">Giant reed</name>
    <name type="synonym">Donax arundinaceus</name>
    <dbReference type="NCBI Taxonomy" id="35708"/>
    <lineage>
        <taxon>Eukaryota</taxon>
        <taxon>Viridiplantae</taxon>
        <taxon>Streptophyta</taxon>
        <taxon>Embryophyta</taxon>
        <taxon>Tracheophyta</taxon>
        <taxon>Spermatophyta</taxon>
        <taxon>Magnoliopsida</taxon>
        <taxon>Liliopsida</taxon>
        <taxon>Poales</taxon>
        <taxon>Poaceae</taxon>
        <taxon>PACMAD clade</taxon>
        <taxon>Arundinoideae</taxon>
        <taxon>Arundineae</taxon>
        <taxon>Arundo</taxon>
    </lineage>
</organism>
<accession>A0A0A8ZY96</accession>
<dbReference type="EMBL" id="GBRH01254089">
    <property type="protein sequence ID" value="JAD43806.1"/>
    <property type="molecule type" value="Transcribed_RNA"/>
</dbReference>
<protein>
    <submittedName>
        <fullName evidence="1">Uncharacterized protein</fullName>
    </submittedName>
</protein>
<reference evidence="1" key="1">
    <citation type="submission" date="2014-09" db="EMBL/GenBank/DDBJ databases">
        <authorList>
            <person name="Magalhaes I.L.F."/>
            <person name="Oliveira U."/>
            <person name="Santos F.R."/>
            <person name="Vidigal T.H.D.A."/>
            <person name="Brescovit A.D."/>
            <person name="Santos A.J."/>
        </authorList>
    </citation>
    <scope>NUCLEOTIDE SEQUENCE</scope>
    <source>
        <tissue evidence="1">Shoot tissue taken approximately 20 cm above the soil surface</tissue>
    </source>
</reference>
<reference evidence="1" key="2">
    <citation type="journal article" date="2015" name="Data Brief">
        <title>Shoot transcriptome of the giant reed, Arundo donax.</title>
        <authorList>
            <person name="Barrero R.A."/>
            <person name="Guerrero F.D."/>
            <person name="Moolhuijzen P."/>
            <person name="Goolsby J.A."/>
            <person name="Tidwell J."/>
            <person name="Bellgard S.E."/>
            <person name="Bellgard M.I."/>
        </authorList>
    </citation>
    <scope>NUCLEOTIDE SEQUENCE</scope>
    <source>
        <tissue evidence="1">Shoot tissue taken approximately 20 cm above the soil surface</tissue>
    </source>
</reference>